<dbReference type="Proteomes" id="UP000186058">
    <property type="component" value="Unassembled WGS sequence"/>
</dbReference>
<reference evidence="1 2" key="1">
    <citation type="submission" date="2016-03" db="EMBL/GenBank/DDBJ databases">
        <authorList>
            <person name="Sant'Anna F.H."/>
            <person name="Ambrosini A."/>
            <person name="Souza R."/>
            <person name="Bach E."/>
            <person name="Fernandes G."/>
            <person name="Balsanelli E."/>
            <person name="Baura V.A."/>
            <person name="Souza E.M."/>
            <person name="Passaglia L."/>
        </authorList>
    </citation>
    <scope>NUCLEOTIDE SEQUENCE [LARGE SCALE GENOMIC DNA]</scope>
    <source>
        <strain evidence="1 2">P26E</strain>
    </source>
</reference>
<protein>
    <submittedName>
        <fullName evidence="1">Uncharacterized protein</fullName>
    </submittedName>
</protein>
<dbReference type="RefSeq" id="WP_167374772.1">
    <property type="nucleotide sequence ID" value="NZ_LVWI01000097.1"/>
</dbReference>
<keyword evidence="2" id="KW-1185">Reference proteome</keyword>
<comment type="caution">
    <text evidence="1">The sequence shown here is derived from an EMBL/GenBank/DDBJ whole genome shotgun (WGS) entry which is preliminary data.</text>
</comment>
<evidence type="ECO:0000313" key="1">
    <source>
        <dbReference type="EMBL" id="OKP78485.1"/>
    </source>
</evidence>
<name>A0ABX3EEQ4_9BACL</name>
<dbReference type="EMBL" id="LVWI01000097">
    <property type="protein sequence ID" value="OKP78485.1"/>
    <property type="molecule type" value="Genomic_DNA"/>
</dbReference>
<organism evidence="1 2">
    <name type="scientific">Paenibacillus helianthi</name>
    <dbReference type="NCBI Taxonomy" id="1349432"/>
    <lineage>
        <taxon>Bacteria</taxon>
        <taxon>Bacillati</taxon>
        <taxon>Bacillota</taxon>
        <taxon>Bacilli</taxon>
        <taxon>Bacillales</taxon>
        <taxon>Paenibacillaceae</taxon>
        <taxon>Paenibacillus</taxon>
    </lineage>
</organism>
<accession>A0ABX3EEQ4</accession>
<evidence type="ECO:0000313" key="2">
    <source>
        <dbReference type="Proteomes" id="UP000186058"/>
    </source>
</evidence>
<sequence>MESVCLKTNEAKHYGVLHPGAEEHVRSAAARESSFCISVKAFPVRSSPSVKNAMGSKQFNKVHPGDLLFDTIGLKKGSAVIAALPFPYETGVSLLAERLSYTFNRA</sequence>
<proteinExistence type="predicted"/>
<gene>
    <name evidence="1" type="ORF">A3844_29020</name>
</gene>